<accession>A0ABS5B1T8</accession>
<dbReference type="InterPro" id="IPR041701">
    <property type="entry name" value="MetN_ABC"/>
</dbReference>
<dbReference type="Pfam" id="PF09383">
    <property type="entry name" value="NIL"/>
    <property type="match status" value="1"/>
</dbReference>
<evidence type="ECO:0000256" key="5">
    <source>
        <dbReference type="ARBA" id="ARBA00022967"/>
    </source>
</evidence>
<dbReference type="PANTHER" id="PTHR43166">
    <property type="entry name" value="AMINO ACID IMPORT ATP-BINDING PROTEIN"/>
    <property type="match status" value="1"/>
</dbReference>
<dbReference type="InterPro" id="IPR003593">
    <property type="entry name" value="AAA+_ATPase"/>
</dbReference>
<dbReference type="InterPro" id="IPR050086">
    <property type="entry name" value="MetN_ABC_transporter-like"/>
</dbReference>
<dbReference type="PANTHER" id="PTHR43166:SF30">
    <property type="entry name" value="METHIONINE IMPORT ATP-BINDING PROTEIN METN"/>
    <property type="match status" value="1"/>
</dbReference>
<keyword evidence="6" id="KW-0029">Amino-acid transport</keyword>
<organism evidence="10 11">
    <name type="scientific">Streptococcus oricebi</name>
    <dbReference type="NCBI Taxonomy" id="1547447"/>
    <lineage>
        <taxon>Bacteria</taxon>
        <taxon>Bacillati</taxon>
        <taxon>Bacillota</taxon>
        <taxon>Bacilli</taxon>
        <taxon>Lactobacillales</taxon>
        <taxon>Streptococcaceae</taxon>
        <taxon>Streptococcus</taxon>
    </lineage>
</organism>
<dbReference type="SUPFAM" id="SSF52540">
    <property type="entry name" value="P-loop containing nucleoside triphosphate hydrolases"/>
    <property type="match status" value="1"/>
</dbReference>
<evidence type="ECO:0000256" key="7">
    <source>
        <dbReference type="ARBA" id="ARBA00023136"/>
    </source>
</evidence>
<keyword evidence="7" id="KW-0472">Membrane</keyword>
<name>A0ABS5B1T8_9STRE</name>
<dbReference type="InterPro" id="IPR045865">
    <property type="entry name" value="ACT-like_dom_sf"/>
</dbReference>
<dbReference type="GO" id="GO:0005524">
    <property type="term" value="F:ATP binding"/>
    <property type="evidence" value="ECO:0007669"/>
    <property type="project" value="UniProtKB-KW"/>
</dbReference>
<proteinExistence type="predicted"/>
<dbReference type="SMART" id="SM00930">
    <property type="entry name" value="NIL"/>
    <property type="match status" value="1"/>
</dbReference>
<keyword evidence="2" id="KW-1003">Cell membrane</keyword>
<keyword evidence="4 10" id="KW-0067">ATP-binding</keyword>
<dbReference type="PROSITE" id="PS50893">
    <property type="entry name" value="ABC_TRANSPORTER_2"/>
    <property type="match status" value="1"/>
</dbReference>
<dbReference type="CDD" id="cd03258">
    <property type="entry name" value="ABC_MetN_methionine_transporter"/>
    <property type="match status" value="1"/>
</dbReference>
<keyword evidence="8" id="KW-0175">Coiled coil</keyword>
<dbReference type="InterPro" id="IPR018449">
    <property type="entry name" value="NIL_domain"/>
</dbReference>
<feature type="coiled-coil region" evidence="8">
    <location>
        <begin position="116"/>
        <end position="143"/>
    </location>
</feature>
<evidence type="ECO:0000256" key="8">
    <source>
        <dbReference type="SAM" id="Coils"/>
    </source>
</evidence>
<evidence type="ECO:0000256" key="2">
    <source>
        <dbReference type="ARBA" id="ARBA00022475"/>
    </source>
</evidence>
<evidence type="ECO:0000313" key="11">
    <source>
        <dbReference type="Proteomes" id="UP001519296"/>
    </source>
</evidence>
<dbReference type="EMBL" id="PRDG01000001">
    <property type="protein sequence ID" value="MBP2622783.1"/>
    <property type="molecule type" value="Genomic_DNA"/>
</dbReference>
<evidence type="ECO:0000256" key="6">
    <source>
        <dbReference type="ARBA" id="ARBA00022970"/>
    </source>
</evidence>
<keyword evidence="5" id="KW-1278">Translocase</keyword>
<dbReference type="InterPro" id="IPR003439">
    <property type="entry name" value="ABC_transporter-like_ATP-bd"/>
</dbReference>
<dbReference type="RefSeq" id="WP_209626968.1">
    <property type="nucleotide sequence ID" value="NZ_PRDG01000001.1"/>
</dbReference>
<dbReference type="Proteomes" id="UP001519296">
    <property type="component" value="Unassembled WGS sequence"/>
</dbReference>
<dbReference type="Gene3D" id="3.30.70.260">
    <property type="match status" value="1"/>
</dbReference>
<keyword evidence="11" id="KW-1185">Reference proteome</keyword>
<dbReference type="Gene3D" id="3.40.50.300">
    <property type="entry name" value="P-loop containing nucleotide triphosphate hydrolases"/>
    <property type="match status" value="1"/>
</dbReference>
<keyword evidence="1" id="KW-0813">Transport</keyword>
<comment type="caution">
    <text evidence="10">The sequence shown here is derived from an EMBL/GenBank/DDBJ whole genome shotgun (WGS) entry which is preliminary data.</text>
</comment>
<dbReference type="SUPFAM" id="SSF55021">
    <property type="entry name" value="ACT-like"/>
    <property type="match status" value="1"/>
</dbReference>
<evidence type="ECO:0000259" key="9">
    <source>
        <dbReference type="PROSITE" id="PS50893"/>
    </source>
</evidence>
<sequence length="354" mass="38589">MTHPIIKLDHIDVTFHQKKRTIQAVKDTSIHINPGDIYGIVGYSGAGKSTLVRVVNLLQVPTAGQITVDGDLLFDQGKIQLTAEGLRQKRRQIGMIFQHFNLMNQKTARENVAFALKHADMTKEEKEAKVQALLEKVGLAERAENYPSQLSGGQKQRVAIARALANDPKILISDESTSALDPKTTKEILGLLQELNRDLGLTVVLITHEMQIVKDIANRVAVMQDGQLIEEGSVLDIFSNPKNDLTQDFITTATGIDEALVKIYRQNIVKNLPEDSILVHLKYSGATTDTAIVNDLYKSFGVSANILFGNIEILDTTPVGELVGILSGSPEQLQAAKEGLAAANVAIKVLKGGE</sequence>
<dbReference type="InterPro" id="IPR027417">
    <property type="entry name" value="P-loop_NTPase"/>
</dbReference>
<evidence type="ECO:0000313" key="10">
    <source>
        <dbReference type="EMBL" id="MBP2622783.1"/>
    </source>
</evidence>
<gene>
    <name evidence="10" type="ORF">C4K46_02385</name>
</gene>
<protein>
    <submittedName>
        <fullName evidence="10">Methionine ABC transporter ATP-binding protein</fullName>
    </submittedName>
</protein>
<keyword evidence="3" id="KW-0547">Nucleotide-binding</keyword>
<evidence type="ECO:0000256" key="3">
    <source>
        <dbReference type="ARBA" id="ARBA00022741"/>
    </source>
</evidence>
<feature type="domain" description="ABC transporter" evidence="9">
    <location>
        <begin position="8"/>
        <end position="250"/>
    </location>
</feature>
<evidence type="ECO:0000256" key="4">
    <source>
        <dbReference type="ARBA" id="ARBA00022840"/>
    </source>
</evidence>
<dbReference type="SMART" id="SM00382">
    <property type="entry name" value="AAA"/>
    <property type="match status" value="1"/>
</dbReference>
<reference evidence="10 11" key="1">
    <citation type="submission" date="2018-02" db="EMBL/GenBank/DDBJ databases">
        <title>Draft genome sequence of Streptococcus oricebi CCUG 70868T type strain.</title>
        <authorList>
            <person name="Mendez V."/>
            <person name="Salva-Serra F."/>
            <person name="Jaen-Luchoro D."/>
            <person name="Gonzales-Siles L."/>
            <person name="Karlsson R."/>
            <person name="Engstrom-Jakobsson H."/>
            <person name="Busquets A."/>
            <person name="Gomila M."/>
            <person name="Pineiro-Iglesias B."/>
            <person name="Bennasar-Figueras A."/>
            <person name="Seeger M."/>
            <person name="Moore E."/>
        </authorList>
    </citation>
    <scope>NUCLEOTIDE SEQUENCE [LARGE SCALE GENOMIC DNA]</scope>
    <source>
        <strain evidence="10 11">CCUG 70868</strain>
    </source>
</reference>
<evidence type="ECO:0000256" key="1">
    <source>
        <dbReference type="ARBA" id="ARBA00022448"/>
    </source>
</evidence>
<dbReference type="PROSITE" id="PS00211">
    <property type="entry name" value="ABC_TRANSPORTER_1"/>
    <property type="match status" value="1"/>
</dbReference>
<dbReference type="InterPro" id="IPR017871">
    <property type="entry name" value="ABC_transporter-like_CS"/>
</dbReference>
<dbReference type="Pfam" id="PF00005">
    <property type="entry name" value="ABC_tran"/>
    <property type="match status" value="1"/>
</dbReference>